<comment type="caution">
    <text evidence="4">The sequence shown here is derived from an EMBL/GenBank/DDBJ whole genome shotgun (WGS) entry which is preliminary data.</text>
</comment>
<dbReference type="Gene3D" id="3.60.15.10">
    <property type="entry name" value="Ribonuclease Z/Hydroxyacylglutathione hydrolase-like"/>
    <property type="match status" value="1"/>
</dbReference>
<dbReference type="CDD" id="cd07719">
    <property type="entry name" value="arylsulfatase_AtsA-like_MBL-fold"/>
    <property type="match status" value="1"/>
</dbReference>
<dbReference type="RefSeq" id="WP_311657737.1">
    <property type="nucleotide sequence ID" value="NZ_JAVRHY010000003.1"/>
</dbReference>
<evidence type="ECO:0000256" key="2">
    <source>
        <dbReference type="SAM" id="SignalP"/>
    </source>
</evidence>
<accession>A0ABU3B5U8</accession>
<keyword evidence="5" id="KW-1185">Reference proteome</keyword>
<organism evidence="4 5">
    <name type="scientific">Spectribacter acetivorans</name>
    <dbReference type="NCBI Taxonomy" id="3075603"/>
    <lineage>
        <taxon>Bacteria</taxon>
        <taxon>Pseudomonadati</taxon>
        <taxon>Pseudomonadota</taxon>
        <taxon>Gammaproteobacteria</taxon>
        <taxon>Salinisphaerales</taxon>
        <taxon>Salinisphaeraceae</taxon>
        <taxon>Spectribacter</taxon>
    </lineage>
</organism>
<keyword evidence="1" id="KW-0378">Hydrolase</keyword>
<evidence type="ECO:0000259" key="3">
    <source>
        <dbReference type="SMART" id="SM00849"/>
    </source>
</evidence>
<evidence type="ECO:0000313" key="4">
    <source>
        <dbReference type="EMBL" id="MDT0617826.1"/>
    </source>
</evidence>
<dbReference type="EMBL" id="JAVRHY010000003">
    <property type="protein sequence ID" value="MDT0617826.1"/>
    <property type="molecule type" value="Genomic_DNA"/>
</dbReference>
<evidence type="ECO:0000313" key="5">
    <source>
        <dbReference type="Proteomes" id="UP001259982"/>
    </source>
</evidence>
<feature type="signal peptide" evidence="2">
    <location>
        <begin position="1"/>
        <end position="20"/>
    </location>
</feature>
<name>A0ABU3B5U8_9GAMM</name>
<evidence type="ECO:0000256" key="1">
    <source>
        <dbReference type="ARBA" id="ARBA00022801"/>
    </source>
</evidence>
<dbReference type="InterPro" id="IPR001279">
    <property type="entry name" value="Metallo-B-lactamas"/>
</dbReference>
<dbReference type="SUPFAM" id="SSF56281">
    <property type="entry name" value="Metallo-hydrolase/oxidoreductase"/>
    <property type="match status" value="1"/>
</dbReference>
<feature type="chain" id="PRO_5046904614" evidence="2">
    <location>
        <begin position="21"/>
        <end position="302"/>
    </location>
</feature>
<dbReference type="InterPro" id="IPR036866">
    <property type="entry name" value="RibonucZ/Hydroxyglut_hydro"/>
</dbReference>
<feature type="domain" description="Metallo-beta-lactamase" evidence="3">
    <location>
        <begin position="43"/>
        <end position="267"/>
    </location>
</feature>
<dbReference type="InterPro" id="IPR044094">
    <property type="entry name" value="AtsA-like_MBL-fold"/>
</dbReference>
<sequence length="302" mass="31929">MPMRFVAILLALTLSGTAAAVCPGPVAVQVLGSGGPIADDGRASSGYLVWIEGRARLLVDAGSGTARQFGLAGASMDDLDVIALTHLHTDHSNDLPAYLKTASFSERGRALALIGPDGNDGFPGLRAFTQSLLDDTDGPYRYLSAYLEDDGGRLFPLDRIEVDHGLREPRTVWKNDRLRVDAIGVTHGPVPALGYRVSVGDRTIAFSGDQNSDNPAFAAMIEGVDLLVMHHAIPEDAGRVARNLHATPSAIGELARDAGVGKLVLSHLMRRSLDHLAASRAAIAEHYDGATLVAEDGLCLQP</sequence>
<proteinExistence type="predicted"/>
<reference evidence="4 5" key="1">
    <citation type="submission" date="2023-09" db="EMBL/GenBank/DDBJ databases">
        <authorList>
            <person name="Rey-Velasco X."/>
        </authorList>
    </citation>
    <scope>NUCLEOTIDE SEQUENCE [LARGE SCALE GENOMIC DNA]</scope>
    <source>
        <strain evidence="4 5">P385</strain>
    </source>
</reference>
<dbReference type="PANTHER" id="PTHR46018:SF2">
    <property type="entry name" value="ZINC PHOSPHODIESTERASE ELAC PROTEIN 1"/>
    <property type="match status" value="1"/>
</dbReference>
<gene>
    <name evidence="4" type="ORF">RM531_05030</name>
</gene>
<dbReference type="Proteomes" id="UP001259982">
    <property type="component" value="Unassembled WGS sequence"/>
</dbReference>
<keyword evidence="2" id="KW-0732">Signal</keyword>
<dbReference type="SMART" id="SM00849">
    <property type="entry name" value="Lactamase_B"/>
    <property type="match status" value="1"/>
</dbReference>
<protein>
    <submittedName>
        <fullName evidence="4">MBL fold metallo-hydrolase</fullName>
    </submittedName>
</protein>
<dbReference type="PANTHER" id="PTHR46018">
    <property type="entry name" value="ZINC PHOSPHODIESTERASE ELAC PROTEIN 1"/>
    <property type="match status" value="1"/>
</dbReference>
<dbReference type="Pfam" id="PF12706">
    <property type="entry name" value="Lactamase_B_2"/>
    <property type="match status" value="1"/>
</dbReference>